<keyword evidence="4" id="KW-0539">Nucleus</keyword>
<evidence type="ECO:0000256" key="3">
    <source>
        <dbReference type="ARBA" id="ARBA00023125"/>
    </source>
</evidence>
<evidence type="ECO:0000256" key="4">
    <source>
        <dbReference type="ARBA" id="ARBA00023242"/>
    </source>
</evidence>
<dbReference type="PRINTS" id="PR00056">
    <property type="entry name" value="HSFDOMAIN"/>
</dbReference>
<dbReference type="InterPro" id="IPR036390">
    <property type="entry name" value="WH_DNA-bd_sf"/>
</dbReference>
<reference evidence="8" key="2">
    <citation type="submission" date="2025-08" db="UniProtKB">
        <authorList>
            <consortium name="RefSeq"/>
        </authorList>
    </citation>
    <scope>IDENTIFICATION</scope>
    <source>
        <tissue evidence="8">Leaf</tissue>
    </source>
</reference>
<sequence length="198" mass="23500">MDPGVLERKICVEFVTKVYKMVDEPSTDSIISWGPNGETFIVSKPLECCRDLLPKYLGLSNFILFQNYGFKKVVESRQLEYACEDFVKDQPERLEKIGKRQVEKHNADCDKLHEARMKQMRSCKTVQEWELVRKRSLKEMLSKLDEKYSKDVERFMQTVAYEREWRREAFPKELEDRLQLVLDSLKDLTNSTNDLVQF</sequence>
<comment type="subcellular location">
    <subcellularLocation>
        <location evidence="1">Nucleus</location>
    </subcellularLocation>
</comment>
<dbReference type="Gene3D" id="1.10.10.10">
    <property type="entry name" value="Winged helix-like DNA-binding domain superfamily/Winged helix DNA-binding domain"/>
    <property type="match status" value="1"/>
</dbReference>
<evidence type="ECO:0000256" key="1">
    <source>
        <dbReference type="ARBA" id="ARBA00004123"/>
    </source>
</evidence>
<evidence type="ECO:0000313" key="8">
    <source>
        <dbReference type="RefSeq" id="XP_010439719.1"/>
    </source>
</evidence>
<keyword evidence="2" id="KW-0346">Stress response</keyword>
<keyword evidence="3" id="KW-0238">DNA-binding</keyword>
<evidence type="ECO:0000259" key="6">
    <source>
        <dbReference type="SMART" id="SM00415"/>
    </source>
</evidence>
<accession>A0ABM0UDU6</accession>
<evidence type="ECO:0000256" key="5">
    <source>
        <dbReference type="RuleBase" id="RU004020"/>
    </source>
</evidence>
<dbReference type="InterPro" id="IPR000232">
    <property type="entry name" value="HSF_DNA-bd"/>
</dbReference>
<dbReference type="GeneID" id="104723106"/>
<dbReference type="SUPFAM" id="SSF46785">
    <property type="entry name" value="Winged helix' DNA-binding domain"/>
    <property type="match status" value="1"/>
</dbReference>
<proteinExistence type="inferred from homology"/>
<dbReference type="InterPro" id="IPR036388">
    <property type="entry name" value="WH-like_DNA-bd_sf"/>
</dbReference>
<dbReference type="SMART" id="SM00415">
    <property type="entry name" value="HSF"/>
    <property type="match status" value="1"/>
</dbReference>
<dbReference type="Pfam" id="PF00447">
    <property type="entry name" value="HSF_DNA-bind"/>
    <property type="match status" value="1"/>
</dbReference>
<dbReference type="RefSeq" id="XP_010439719.1">
    <property type="nucleotide sequence ID" value="XM_010441417.2"/>
</dbReference>
<dbReference type="PANTHER" id="PTHR10015:SF427">
    <property type="entry name" value="HEAT SHOCK FACTOR PROTEIN"/>
    <property type="match status" value="1"/>
</dbReference>
<evidence type="ECO:0000256" key="2">
    <source>
        <dbReference type="ARBA" id="ARBA00023016"/>
    </source>
</evidence>
<keyword evidence="7" id="KW-1185">Reference proteome</keyword>
<feature type="domain" description="HSF-type DNA-binding" evidence="6">
    <location>
        <begin position="10"/>
        <end position="100"/>
    </location>
</feature>
<dbReference type="PANTHER" id="PTHR10015">
    <property type="entry name" value="HEAT SHOCK TRANSCRIPTION FACTOR"/>
    <property type="match status" value="1"/>
</dbReference>
<evidence type="ECO:0000313" key="7">
    <source>
        <dbReference type="Proteomes" id="UP000694864"/>
    </source>
</evidence>
<dbReference type="Proteomes" id="UP000694864">
    <property type="component" value="Chromosome 11"/>
</dbReference>
<name>A0ABM0UDU6_CAMSA</name>
<reference evidence="7" key="1">
    <citation type="journal article" date="2014" name="Nat. Commun.">
        <title>The emerging biofuel crop Camelina sativa retains a highly undifferentiated hexaploid genome structure.</title>
        <authorList>
            <person name="Kagale S."/>
            <person name="Koh C."/>
            <person name="Nixon J."/>
            <person name="Bollina V."/>
            <person name="Clarke W.E."/>
            <person name="Tuteja R."/>
            <person name="Spillane C."/>
            <person name="Robinson S.J."/>
            <person name="Links M.G."/>
            <person name="Clarke C."/>
            <person name="Higgins E.E."/>
            <person name="Huebert T."/>
            <person name="Sharpe A.G."/>
            <person name="Parkin I.A."/>
        </authorList>
    </citation>
    <scope>NUCLEOTIDE SEQUENCE [LARGE SCALE GENOMIC DNA]</scope>
    <source>
        <strain evidence="7">cv. DH55</strain>
    </source>
</reference>
<organism evidence="7 8">
    <name type="scientific">Camelina sativa</name>
    <name type="common">False flax</name>
    <name type="synonym">Myagrum sativum</name>
    <dbReference type="NCBI Taxonomy" id="90675"/>
    <lineage>
        <taxon>Eukaryota</taxon>
        <taxon>Viridiplantae</taxon>
        <taxon>Streptophyta</taxon>
        <taxon>Embryophyta</taxon>
        <taxon>Tracheophyta</taxon>
        <taxon>Spermatophyta</taxon>
        <taxon>Magnoliopsida</taxon>
        <taxon>eudicotyledons</taxon>
        <taxon>Gunneridae</taxon>
        <taxon>Pentapetalae</taxon>
        <taxon>rosids</taxon>
        <taxon>malvids</taxon>
        <taxon>Brassicales</taxon>
        <taxon>Brassicaceae</taxon>
        <taxon>Camelineae</taxon>
        <taxon>Camelina</taxon>
    </lineage>
</organism>
<protein>
    <submittedName>
        <fullName evidence="8">Heat stress transcription factor A-4b-like</fullName>
    </submittedName>
</protein>
<comment type="similarity">
    <text evidence="5">Belongs to the HSF family.</text>
</comment>
<gene>
    <name evidence="8" type="primary">LOC104723106</name>
</gene>